<evidence type="ECO:0000256" key="1">
    <source>
        <dbReference type="ARBA" id="ARBA00004123"/>
    </source>
</evidence>
<evidence type="ECO:0000256" key="9">
    <source>
        <dbReference type="ARBA" id="ARBA00075694"/>
    </source>
</evidence>
<dbReference type="GO" id="GO:0005634">
    <property type="term" value="C:nucleus"/>
    <property type="evidence" value="ECO:0007669"/>
    <property type="project" value="UniProtKB-SubCell"/>
</dbReference>
<feature type="domain" description="RRM" evidence="13">
    <location>
        <begin position="114"/>
        <end position="184"/>
    </location>
</feature>
<dbReference type="GO" id="GO:0010467">
    <property type="term" value="P:gene expression"/>
    <property type="evidence" value="ECO:0007669"/>
    <property type="project" value="UniProtKB-ARBA"/>
</dbReference>
<evidence type="ECO:0000256" key="12">
    <source>
        <dbReference type="SAM" id="MobiDB-lite"/>
    </source>
</evidence>
<dbReference type="Gene3D" id="3.30.70.330">
    <property type="match status" value="2"/>
</dbReference>
<keyword evidence="7" id="KW-0539">Nucleus</keyword>
<evidence type="ECO:0000256" key="8">
    <source>
        <dbReference type="ARBA" id="ARBA00067851"/>
    </source>
</evidence>
<keyword evidence="5" id="KW-0677">Repeat</keyword>
<dbReference type="PANTHER" id="PTHR48025">
    <property type="entry name" value="OS02G0815200 PROTEIN"/>
    <property type="match status" value="1"/>
</dbReference>
<feature type="non-terminal residue" evidence="15">
    <location>
        <position position="1"/>
    </location>
</feature>
<dbReference type="InterPro" id="IPR050502">
    <property type="entry name" value="Euk_RNA-bind_prot"/>
</dbReference>
<evidence type="ECO:0000256" key="4">
    <source>
        <dbReference type="ARBA" id="ARBA00022553"/>
    </source>
</evidence>
<dbReference type="GO" id="GO:0003729">
    <property type="term" value="F:mRNA binding"/>
    <property type="evidence" value="ECO:0007669"/>
    <property type="project" value="TreeGrafter"/>
</dbReference>
<dbReference type="GO" id="GO:0098534">
    <property type="term" value="P:centriole assembly"/>
    <property type="evidence" value="ECO:0007669"/>
    <property type="project" value="UniProtKB-ARBA"/>
</dbReference>
<evidence type="ECO:0000313" key="15">
    <source>
        <dbReference type="EMBL" id="AFP06116.1"/>
    </source>
</evidence>
<evidence type="ECO:0000256" key="3">
    <source>
        <dbReference type="ARBA" id="ARBA00022490"/>
    </source>
</evidence>
<keyword evidence="6 11" id="KW-0694">RNA-binding</keyword>
<evidence type="ECO:0000256" key="11">
    <source>
        <dbReference type="PROSITE-ProRule" id="PRU00176"/>
    </source>
</evidence>
<evidence type="ECO:0000259" key="13">
    <source>
        <dbReference type="PROSITE" id="PS50102"/>
    </source>
</evidence>
<keyword evidence="10" id="KW-0863">Zinc-finger</keyword>
<dbReference type="PROSITE" id="PS50158">
    <property type="entry name" value="ZF_CCHC"/>
    <property type="match status" value="1"/>
</dbReference>
<evidence type="ECO:0000256" key="7">
    <source>
        <dbReference type="ARBA" id="ARBA00023242"/>
    </source>
</evidence>
<keyword evidence="4" id="KW-0597">Phosphoprotein</keyword>
<keyword evidence="10" id="KW-0862">Zinc</keyword>
<dbReference type="InterPro" id="IPR001878">
    <property type="entry name" value="Znf_CCHC"/>
</dbReference>
<dbReference type="GO" id="GO:0005737">
    <property type="term" value="C:cytoplasm"/>
    <property type="evidence" value="ECO:0007669"/>
    <property type="project" value="UniProtKB-SubCell"/>
</dbReference>
<dbReference type="InterPro" id="IPR035979">
    <property type="entry name" value="RBD_domain_sf"/>
</dbReference>
<evidence type="ECO:0000256" key="10">
    <source>
        <dbReference type="PROSITE-ProRule" id="PRU00047"/>
    </source>
</evidence>
<dbReference type="FunFam" id="3.30.70.330:FF:000046">
    <property type="entry name" value="RNA-binding protein 14 isoform X1"/>
    <property type="match status" value="1"/>
</dbReference>
<dbReference type="SUPFAM" id="SSF54928">
    <property type="entry name" value="RNA-binding domain, RBD"/>
    <property type="match status" value="2"/>
</dbReference>
<feature type="compositionally biased region" description="Basic residues" evidence="12">
    <location>
        <begin position="24"/>
        <end position="34"/>
    </location>
</feature>
<reference evidence="15" key="1">
    <citation type="journal article" date="2014" name="Nature">
        <title>Elephant shark genome provides unique insights into gnathostome evolution.</title>
        <authorList>
            <consortium name="International Elephant Shark Genome Sequencing Consortium"/>
            <person name="Venkatesh B."/>
            <person name="Lee A.P."/>
            <person name="Ravi V."/>
            <person name="Maurya A.K."/>
            <person name="Lian M.M."/>
            <person name="Swann J.B."/>
            <person name="Ohta Y."/>
            <person name="Flajnik M.F."/>
            <person name="Sutoh Y."/>
            <person name="Kasahara M."/>
            <person name="Hoon S."/>
            <person name="Gangu V."/>
            <person name="Roy S.W."/>
            <person name="Irimia M."/>
            <person name="Korzh V."/>
            <person name="Kondrychyn I."/>
            <person name="Lim Z.W."/>
            <person name="Tay B.H."/>
            <person name="Tohari S."/>
            <person name="Kong K.W."/>
            <person name="Ho S."/>
            <person name="Lorente-Galdos B."/>
            <person name="Quilez J."/>
            <person name="Marques-Bonet T."/>
            <person name="Raney B.J."/>
            <person name="Ingham P.W."/>
            <person name="Tay A."/>
            <person name="Hillier L.W."/>
            <person name="Minx P."/>
            <person name="Boehm T."/>
            <person name="Wilson R.K."/>
            <person name="Brenner S."/>
            <person name="Warren W.C."/>
        </authorList>
    </citation>
    <scope>NUCLEOTIDE SEQUENCE</scope>
    <source>
        <tissue evidence="15">Testis</tissue>
    </source>
</reference>
<name>V9L4R2_CALMI</name>
<evidence type="ECO:0000259" key="14">
    <source>
        <dbReference type="PROSITE" id="PS50158"/>
    </source>
</evidence>
<comment type="subcellular location">
    <subcellularLocation>
        <location evidence="2">Cytoplasm</location>
    </subcellularLocation>
    <subcellularLocation>
        <location evidence="1">Nucleus</location>
    </subcellularLocation>
</comment>
<keyword evidence="3" id="KW-0963">Cytoplasm</keyword>
<organism evidence="15">
    <name type="scientific">Callorhinchus milii</name>
    <name type="common">Ghost shark</name>
    <dbReference type="NCBI Taxonomy" id="7868"/>
    <lineage>
        <taxon>Eukaryota</taxon>
        <taxon>Metazoa</taxon>
        <taxon>Chordata</taxon>
        <taxon>Craniata</taxon>
        <taxon>Vertebrata</taxon>
        <taxon>Chondrichthyes</taxon>
        <taxon>Holocephali</taxon>
        <taxon>Chimaeriformes</taxon>
        <taxon>Callorhinchidae</taxon>
        <taxon>Callorhinchus</taxon>
    </lineage>
</organism>
<dbReference type="Pfam" id="PF00076">
    <property type="entry name" value="RRM_1"/>
    <property type="match status" value="2"/>
</dbReference>
<dbReference type="PROSITE" id="PS50102">
    <property type="entry name" value="RRM"/>
    <property type="match status" value="2"/>
</dbReference>
<protein>
    <recommendedName>
        <fullName evidence="8">RNA-binding protein 14</fullName>
    </recommendedName>
    <alternativeName>
        <fullName evidence="9">RNA-binding motif protein 14</fullName>
    </alternativeName>
</protein>
<evidence type="ECO:0000256" key="5">
    <source>
        <dbReference type="ARBA" id="ARBA00022737"/>
    </source>
</evidence>
<dbReference type="InterPro" id="IPR000504">
    <property type="entry name" value="RRM_dom"/>
</dbReference>
<feature type="region of interest" description="Disordered" evidence="12">
    <location>
        <begin position="281"/>
        <end position="313"/>
    </location>
</feature>
<dbReference type="AlphaFoldDB" id="V9L4R2"/>
<feature type="region of interest" description="Disordered" evidence="12">
    <location>
        <begin position="14"/>
        <end position="34"/>
    </location>
</feature>
<dbReference type="PANTHER" id="PTHR48025:SF1">
    <property type="entry name" value="RRM DOMAIN-CONTAINING PROTEIN"/>
    <property type="match status" value="1"/>
</dbReference>
<evidence type="ECO:0000256" key="6">
    <source>
        <dbReference type="ARBA" id="ARBA00022884"/>
    </source>
</evidence>
<dbReference type="GO" id="GO:0008270">
    <property type="term" value="F:zinc ion binding"/>
    <property type="evidence" value="ECO:0007669"/>
    <property type="project" value="UniProtKB-KW"/>
</dbReference>
<feature type="domain" description="RRM" evidence="13">
    <location>
        <begin position="38"/>
        <end position="108"/>
    </location>
</feature>
<dbReference type="EMBL" id="JW873599">
    <property type="protein sequence ID" value="AFP06116.1"/>
    <property type="molecule type" value="mRNA"/>
</dbReference>
<dbReference type="InterPro" id="IPR012677">
    <property type="entry name" value="Nucleotide-bd_a/b_plait_sf"/>
</dbReference>
<sequence length="329" mass="37132">CVCAAALCLCPPPPTPPRGTVPSPRRKREGGRKRPAAMKIFVGNIANEATVHELRQLFEQYGRVRDCDIIKHYGFVHMESAEEAKAAIAALHQYELHGRKLNVDESRGRPASVTKIYVGNIGPACTNQELRAKFEEYGRVSECDIVKDYAFVHMEREEDAIEAINSLDETEFNGSKIRVQLSKSTYGKAGGGGGGGLRDMCQRCGRQGHSARDCYSARFSQYSQYDFASPYYSPYYSYYGYGYGHNPYFDYYQNYQNYQTDGTAAAAVAAASYHSMGYMRERSPTRYRSPTSTSLYERTRLSPPTASKYQTEKFVEESINRLEAEHDQQ</sequence>
<evidence type="ECO:0000256" key="2">
    <source>
        <dbReference type="ARBA" id="ARBA00004496"/>
    </source>
</evidence>
<keyword evidence="10" id="KW-0479">Metal-binding</keyword>
<dbReference type="SMART" id="SM00360">
    <property type="entry name" value="RRM"/>
    <property type="match status" value="2"/>
</dbReference>
<feature type="domain" description="CCHC-type" evidence="14">
    <location>
        <begin position="201"/>
        <end position="214"/>
    </location>
</feature>
<proteinExistence type="evidence at transcript level"/>
<accession>V9L4R2</accession>